<reference evidence="2" key="1">
    <citation type="submission" date="2020-05" db="EMBL/GenBank/DDBJ databases">
        <title>WGS assembly of Panicum virgatum.</title>
        <authorList>
            <person name="Lovell J.T."/>
            <person name="Jenkins J."/>
            <person name="Shu S."/>
            <person name="Juenger T.E."/>
            <person name="Schmutz J."/>
        </authorList>
    </citation>
    <scope>NUCLEOTIDE SEQUENCE</scope>
    <source>
        <strain evidence="2">AP13</strain>
    </source>
</reference>
<proteinExistence type="predicted"/>
<dbReference type="InterPro" id="IPR006580">
    <property type="entry name" value="Znf_TTF"/>
</dbReference>
<protein>
    <recommendedName>
        <fullName evidence="1">TTF-type domain-containing protein</fullName>
    </recommendedName>
</protein>
<feature type="domain" description="TTF-type" evidence="1">
    <location>
        <begin position="130"/>
        <end position="200"/>
    </location>
</feature>
<evidence type="ECO:0000313" key="2">
    <source>
        <dbReference type="EMBL" id="KAG2537696.1"/>
    </source>
</evidence>
<evidence type="ECO:0000259" key="1">
    <source>
        <dbReference type="SMART" id="SM00597"/>
    </source>
</evidence>
<dbReference type="InterPro" id="IPR012337">
    <property type="entry name" value="RNaseH-like_sf"/>
</dbReference>
<dbReference type="SMART" id="SM00597">
    <property type="entry name" value="ZnF_TTF"/>
    <property type="match status" value="1"/>
</dbReference>
<comment type="caution">
    <text evidence="2">The sequence shown here is derived from an EMBL/GenBank/DDBJ whole genome shotgun (WGS) entry which is preliminary data.</text>
</comment>
<dbReference type="Pfam" id="PF05699">
    <property type="entry name" value="Dimer_Tnp_hAT"/>
    <property type="match status" value="1"/>
</dbReference>
<organism evidence="2 3">
    <name type="scientific">Panicum virgatum</name>
    <name type="common">Blackwell switchgrass</name>
    <dbReference type="NCBI Taxonomy" id="38727"/>
    <lineage>
        <taxon>Eukaryota</taxon>
        <taxon>Viridiplantae</taxon>
        <taxon>Streptophyta</taxon>
        <taxon>Embryophyta</taxon>
        <taxon>Tracheophyta</taxon>
        <taxon>Spermatophyta</taxon>
        <taxon>Magnoliopsida</taxon>
        <taxon>Liliopsida</taxon>
        <taxon>Poales</taxon>
        <taxon>Poaceae</taxon>
        <taxon>PACMAD clade</taxon>
        <taxon>Panicoideae</taxon>
        <taxon>Panicodae</taxon>
        <taxon>Paniceae</taxon>
        <taxon>Panicinae</taxon>
        <taxon>Panicum</taxon>
        <taxon>Panicum sect. Hiantes</taxon>
    </lineage>
</organism>
<dbReference type="Pfam" id="PF14291">
    <property type="entry name" value="DUF4371"/>
    <property type="match status" value="1"/>
</dbReference>
<dbReference type="InterPro" id="IPR008906">
    <property type="entry name" value="HATC_C_dom"/>
</dbReference>
<dbReference type="SUPFAM" id="SSF53098">
    <property type="entry name" value="Ribonuclease H-like"/>
    <property type="match status" value="1"/>
</dbReference>
<dbReference type="EMBL" id="CM029054">
    <property type="protein sequence ID" value="KAG2537696.1"/>
    <property type="molecule type" value="Genomic_DNA"/>
</dbReference>
<dbReference type="InterPro" id="IPR055298">
    <property type="entry name" value="AtLOH3-like"/>
</dbReference>
<sequence length="813" mass="92706">MNKRKLKTIESFFKKKDKVNEVVQGQDVHVSDDPCSESELDEVAAWIAEFGTEEEEEQEEAPSQSLHTVTGVNSEETSVLLVERDPGKRCQISDYPPEKQDQVIRAYMKHGPYRFEFKNKLYPLSGPKKHQRRFQAHWFKAFPWLEYSPKLDAAFCLPCFLFSKKPVGKGKDGNSAHNYAVQCYDNLKNQPGHIVHVMEKQSDEDIRKNRLRLRASIDAIRWLAFQACPFRGHDESAASNNQGNFLEMVKLLASYDDEVKAVVLGNAPGNAKYTSPDIQKEILDLMASNVQSAIRDEIGDAKFCLIVDESRDESRKEQMGIVVRFVDKDGFVRERFLELVHVRDTYSTTLKQEICSVLSNHKLDVKSIRGQGYDGASNMRGEWNGLQAKFMEDCPYAYYVHCFAHQLQLALVAASKEVTDVHNFFEHLALVVNTVVSSSKRNDDLNANQVAEIEHLIELNELETGSGANQIGTLQCPGDTRWSSHFDSICSLLRLYKPTFLVLKDIATARGSGTSASGRAKAAGAVKLMMSFDFVFILHVMKELMGITNLLCKKLQQKSQDIVNAMDDVATTKKPIQNLRDHGWSSLISDVTSFCKKQDIAVPDLNAFYADYIRSRAQNELTVEHHYRYDIFTVAVDQQLHELNSRFSEQATELLVLYASLDPKDSFSSLKIDDVCLLASKFYPADFSEQEMVNLRHQLQHYELYVPTNPRFQNLSNIADLCRRLKETGKSDDYYLIDRLIRLVLTLPVTTATTERAFSAMKLIKTRLRSKMGDGFLRDCLILYIEKEIAIKFTTESLIDGFWDMKSRRVRLK</sequence>
<keyword evidence="3" id="KW-1185">Reference proteome</keyword>
<evidence type="ECO:0000313" key="3">
    <source>
        <dbReference type="Proteomes" id="UP000823388"/>
    </source>
</evidence>
<dbReference type="PANTHER" id="PTHR11697">
    <property type="entry name" value="GENERAL TRANSCRIPTION FACTOR 2-RELATED ZINC FINGER PROTEIN"/>
    <property type="match status" value="1"/>
</dbReference>
<name>A0A8T0MSF4_PANVG</name>
<dbReference type="PANTHER" id="PTHR11697:SF230">
    <property type="entry name" value="ZINC FINGER, MYM DOMAIN CONTAINING 1"/>
    <property type="match status" value="1"/>
</dbReference>
<dbReference type="AlphaFoldDB" id="A0A8T0MSF4"/>
<dbReference type="Proteomes" id="UP000823388">
    <property type="component" value="Chromosome 9N"/>
</dbReference>
<gene>
    <name evidence="2" type="ORF">PVAP13_9NG196765</name>
</gene>
<accession>A0A8T0MSF4</accession>
<dbReference type="InterPro" id="IPR025398">
    <property type="entry name" value="DUF4371"/>
</dbReference>
<dbReference type="GO" id="GO:0046983">
    <property type="term" value="F:protein dimerization activity"/>
    <property type="evidence" value="ECO:0007669"/>
    <property type="project" value="InterPro"/>
</dbReference>